<keyword evidence="4" id="KW-1185">Reference proteome</keyword>
<comment type="caution">
    <text evidence="3">The sequence shown here is derived from an EMBL/GenBank/DDBJ whole genome shotgun (WGS) entry which is preliminary data.</text>
</comment>
<gene>
    <name evidence="3" type="ORF">CEUSTIGMA_g10786.t1</name>
</gene>
<name>A0A250XJU6_9CHLO</name>
<feature type="region of interest" description="Disordered" evidence="2">
    <location>
        <begin position="1561"/>
        <end position="1592"/>
    </location>
</feature>
<dbReference type="OrthoDB" id="548400at2759"/>
<evidence type="ECO:0000313" key="4">
    <source>
        <dbReference type="Proteomes" id="UP000232323"/>
    </source>
</evidence>
<feature type="compositionally biased region" description="Polar residues" evidence="2">
    <location>
        <begin position="1499"/>
        <end position="1515"/>
    </location>
</feature>
<evidence type="ECO:0000256" key="1">
    <source>
        <dbReference type="SAM" id="Coils"/>
    </source>
</evidence>
<organism evidence="3 4">
    <name type="scientific">Chlamydomonas eustigma</name>
    <dbReference type="NCBI Taxonomy" id="1157962"/>
    <lineage>
        <taxon>Eukaryota</taxon>
        <taxon>Viridiplantae</taxon>
        <taxon>Chlorophyta</taxon>
        <taxon>core chlorophytes</taxon>
        <taxon>Chlorophyceae</taxon>
        <taxon>CS clade</taxon>
        <taxon>Chlamydomonadales</taxon>
        <taxon>Chlamydomonadaceae</taxon>
        <taxon>Chlamydomonas</taxon>
    </lineage>
</organism>
<dbReference type="EMBL" id="BEGY01000097">
    <property type="protein sequence ID" value="GAX83361.1"/>
    <property type="molecule type" value="Genomic_DNA"/>
</dbReference>
<feature type="region of interest" description="Disordered" evidence="2">
    <location>
        <begin position="1477"/>
        <end position="1540"/>
    </location>
</feature>
<feature type="region of interest" description="Disordered" evidence="2">
    <location>
        <begin position="907"/>
        <end position="926"/>
    </location>
</feature>
<dbReference type="Proteomes" id="UP000232323">
    <property type="component" value="Unassembled WGS sequence"/>
</dbReference>
<proteinExistence type="predicted"/>
<feature type="region of interest" description="Disordered" evidence="2">
    <location>
        <begin position="1711"/>
        <end position="1745"/>
    </location>
</feature>
<feature type="compositionally biased region" description="Polar residues" evidence="2">
    <location>
        <begin position="1525"/>
        <end position="1540"/>
    </location>
</feature>
<feature type="compositionally biased region" description="Polar residues" evidence="2">
    <location>
        <begin position="870"/>
        <end position="885"/>
    </location>
</feature>
<reference evidence="3 4" key="1">
    <citation type="submission" date="2017-08" db="EMBL/GenBank/DDBJ databases">
        <title>Acidophilic green algal genome provides insights into adaptation to an acidic environment.</title>
        <authorList>
            <person name="Hirooka S."/>
            <person name="Hirose Y."/>
            <person name="Kanesaki Y."/>
            <person name="Higuchi S."/>
            <person name="Fujiwara T."/>
            <person name="Onuma R."/>
            <person name="Era A."/>
            <person name="Ohbayashi R."/>
            <person name="Uzuka A."/>
            <person name="Nozaki H."/>
            <person name="Yoshikawa H."/>
            <person name="Miyagishima S.Y."/>
        </authorList>
    </citation>
    <scope>NUCLEOTIDE SEQUENCE [LARGE SCALE GENOMIC DNA]</scope>
    <source>
        <strain evidence="3 4">NIES-2499</strain>
    </source>
</reference>
<feature type="coiled-coil region" evidence="1">
    <location>
        <begin position="1047"/>
        <end position="1120"/>
    </location>
</feature>
<keyword evidence="1" id="KW-0175">Coiled coil</keyword>
<feature type="compositionally biased region" description="Gly residues" evidence="2">
    <location>
        <begin position="1712"/>
        <end position="1722"/>
    </location>
</feature>
<accession>A0A250XJU6</accession>
<evidence type="ECO:0000256" key="2">
    <source>
        <dbReference type="SAM" id="MobiDB-lite"/>
    </source>
</evidence>
<protein>
    <submittedName>
        <fullName evidence="3">Uncharacterized protein</fullName>
    </submittedName>
</protein>
<feature type="region of interest" description="Disordered" evidence="2">
    <location>
        <begin position="859"/>
        <end position="895"/>
    </location>
</feature>
<evidence type="ECO:0000313" key="3">
    <source>
        <dbReference type="EMBL" id="GAX83361.1"/>
    </source>
</evidence>
<sequence length="1745" mass="190323">MSADVSPPARGELDKSAVVLDTNIQLMQTLYADAGHAVAGALETFKVFKPEIARLDGHAYELEKKLDLLKTGTQSWKETVLSSQEVMEKKLKEMEERMLGFDAFVAALPTWKEDVMSKMDAMGRDTRYQHEQLVQRTSILEDNLSHHSQSTRERLDSLMALAKVSTDARAAQTIRIDELENVFRQFELSANMQLSELESSSRKHEEVIMVNSRHITELNIKLSMSRIDLEAVRERIVMLEGVDGDLRGELMQLKDRVDGAEASLGMNRKHLEQLDTHRGNLQKRIDVIERDPRIPRLLDVAEDFKSFKQKMEFQNEASNMRLEAFNTRLNTLDTKVDRGPPGLWKLTEEVTAHAETIKNSAADLKTARRALDVMERNMLELRGGLQRAHEVQEEIQLENTNFNEKLNAGIKRAIQYTDSRLDNVVARHEVESMRVSVGELRKELHEAISNMGMKVKFDLLHDESPQVDTIKEYMEKVEQVMARNQEQIAFLEEGLLREEARGKSIEHDWSGVRDTLNALVINGELDVVKLRRDLTSIKSMFEEMGRLAFKGDILTANEAENLMDQKMHGPSMDGVLARKVHEKGPFASFLSSLATKHEVEAMRKILLECSHRLLIQSNMGGQGQPALMQQHYQDAVLSTQAAEQDLLPAAPHLSMHAPNAIASAGPNSRPHSAAVKGGTTEPPLVLLYKRAASVEELAARSQSHCQALEEKFKENERTLALVLDMVERHVPKLEEQSSGMRLPGPTRSGTRDQQELAQAALQLQTSAKAEEAVRQAVNNTLLPDIIGRQVSEAQRLTRYVDDAMSKLAKEYEVEALRRSLVAIKAQVEEVRRHTGAPPVPMLMLPSEGGAQHSQAALLPLTSPSQPHPGSVSSAGLQWHSNDTSPPLSPYRKGGGPTLQIDITAGPPAAAAAALPPEPSQQGPSDIIGRESGRLLDSEAQLRVLTLRLSQVEGEIAGLRRPINLGTSHESTAPGDKMLTKEVADLKAQLSELLLQQPLLAKTYELEGLKRTLLNSLGKPQGPAQNASVVLEAGADESIAGKALIEELKKQHERSAEWQERMDKAELLIHTLEEQLKASEKLWRSSDTSHKFTVANMAEALPKIQQEMKDVKSELQSGNREYMRNLMSQQGAQWQQIMPTATVETLPAAAAAAAGVQGQDGTADVSCNELRPTSAAAAAASAPWISAAAGNPDALFKEQDYSLGSIQAARRFMPPSPEIMSAAAVAANLPHSVLPFSTAIAGTAQGSENLKQRTVLPPERTDAELAGLVYDLVHLEHEELVVMREGPLPGADSSAAARFVREAALRRLRAKPVEVQKHVGLLEGAKKQLSRLMSTAATSTVDYLCMGLVIMDTRLKLMEDRLEESRDQMASVFMNLETTFDYMRRLQEAVNGKASAYVVARLDQTLRAMGKECLIMGPALDLLGKDGALTGSKLCDPDFWGTNMGEGDWEVVPPPLITNSAAPQLRNHVALAERESAITASEGRSARSSSAHTAVATRPRSPSQNTLPSDQVSPTRPVSPPHVSPGQASSSGNTSGLGTASLTMALPGDRVVQPLVPGSTSIGAAGTASRSNKLRPSTATSSLVSTPMSRRSSAPMNLLSGAFMGGAPFPPPNFMREKRNILEEQERMLSIQQQVQQQGHGDSRPRSSLLAVSVIDAEGNELPVESHSPIAPWTGVSSAGSSRPVTPIVGGDSTLTHQAGSRSRISSAAMRAGVGGNHQGGMMGDSALPPLPSIQQGGIRPVSRGT</sequence>